<proteinExistence type="predicted"/>
<keyword evidence="5" id="KW-1185">Reference proteome</keyword>
<dbReference type="EMBL" id="JAVREQ010000013">
    <property type="protein sequence ID" value="MDT0380177.1"/>
    <property type="molecule type" value="Genomic_DNA"/>
</dbReference>
<reference evidence="5" key="1">
    <citation type="submission" date="2023-07" db="EMBL/GenBank/DDBJ databases">
        <title>30 novel species of actinomycetes from the DSMZ collection.</title>
        <authorList>
            <person name="Nouioui I."/>
        </authorList>
    </citation>
    <scope>NUCLEOTIDE SEQUENCE [LARGE SCALE GENOMIC DNA]</scope>
    <source>
        <strain evidence="5">DSM 42041</strain>
    </source>
</reference>
<evidence type="ECO:0000256" key="1">
    <source>
        <dbReference type="SAM" id="MobiDB-lite"/>
    </source>
</evidence>
<feature type="region of interest" description="Disordered" evidence="1">
    <location>
        <begin position="67"/>
        <end position="117"/>
    </location>
</feature>
<protein>
    <submittedName>
        <fullName evidence="4">LytR C-terminal domain-containing protein</fullName>
    </submittedName>
</protein>
<evidence type="ECO:0000259" key="3">
    <source>
        <dbReference type="Pfam" id="PF13399"/>
    </source>
</evidence>
<dbReference type="RefSeq" id="WP_311673954.1">
    <property type="nucleotide sequence ID" value="NZ_JAVREQ010000013.1"/>
</dbReference>
<evidence type="ECO:0000256" key="2">
    <source>
        <dbReference type="SAM" id="Phobius"/>
    </source>
</evidence>
<keyword evidence="2" id="KW-1133">Transmembrane helix</keyword>
<feature type="domain" description="LytR/CpsA/Psr regulator C-terminal" evidence="3">
    <location>
        <begin position="120"/>
        <end position="210"/>
    </location>
</feature>
<keyword evidence="2" id="KW-0472">Membrane</keyword>
<evidence type="ECO:0000313" key="4">
    <source>
        <dbReference type="EMBL" id="MDT0380177.1"/>
    </source>
</evidence>
<accession>A0ABU2NW05</accession>
<dbReference type="InterPro" id="IPR027381">
    <property type="entry name" value="LytR/CpsA/Psr_C"/>
</dbReference>
<organism evidence="4 5">
    <name type="scientific">Streptomyces hazeniae</name>
    <dbReference type="NCBI Taxonomy" id="3075538"/>
    <lineage>
        <taxon>Bacteria</taxon>
        <taxon>Bacillati</taxon>
        <taxon>Actinomycetota</taxon>
        <taxon>Actinomycetes</taxon>
        <taxon>Kitasatosporales</taxon>
        <taxon>Streptomycetaceae</taxon>
        <taxon>Streptomyces</taxon>
    </lineage>
</organism>
<feature type="compositionally biased region" description="Polar residues" evidence="1">
    <location>
        <begin position="78"/>
        <end position="93"/>
    </location>
</feature>
<keyword evidence="2" id="KW-0812">Transmembrane</keyword>
<name>A0ABU2NW05_9ACTN</name>
<sequence>MSMLTPPGMGGQYRIKGDRYPRMRRPRNRRKIVLAGVATAMTLGLVGWGSLQIVGVFAGNGDSAQAAGRTGDQCRAQDGTSSADGRNAEQASASARPGAQRNGKAGEAKAPTAVPKPGKVTVNVLNATSRSGLAAKTAKELKKRGFAVGEIANAPAHLDHKVDAPGLLIGAAGTETLARMKVLGTQLEDAKTRHDAREGDDVDLVIGNDFKGLAKEKDADRALTALAQPSPKPSPSC</sequence>
<dbReference type="Proteomes" id="UP001183414">
    <property type="component" value="Unassembled WGS sequence"/>
</dbReference>
<feature type="transmembrane region" description="Helical" evidence="2">
    <location>
        <begin position="32"/>
        <end position="51"/>
    </location>
</feature>
<dbReference type="Pfam" id="PF13399">
    <property type="entry name" value="LytR_C"/>
    <property type="match status" value="1"/>
</dbReference>
<feature type="region of interest" description="Disordered" evidence="1">
    <location>
        <begin position="1"/>
        <end position="24"/>
    </location>
</feature>
<gene>
    <name evidence="4" type="ORF">RM572_15565</name>
</gene>
<evidence type="ECO:0000313" key="5">
    <source>
        <dbReference type="Proteomes" id="UP001183414"/>
    </source>
</evidence>
<comment type="caution">
    <text evidence="4">The sequence shown here is derived from an EMBL/GenBank/DDBJ whole genome shotgun (WGS) entry which is preliminary data.</text>
</comment>
<dbReference type="Gene3D" id="3.30.70.2390">
    <property type="match status" value="1"/>
</dbReference>